<name>A0A913YKA4_EXADI</name>
<organism evidence="1 2">
    <name type="scientific">Exaiptasia diaphana</name>
    <name type="common">Tropical sea anemone</name>
    <name type="synonym">Aiptasia pulchella</name>
    <dbReference type="NCBI Taxonomy" id="2652724"/>
    <lineage>
        <taxon>Eukaryota</taxon>
        <taxon>Metazoa</taxon>
        <taxon>Cnidaria</taxon>
        <taxon>Anthozoa</taxon>
        <taxon>Hexacorallia</taxon>
        <taxon>Actiniaria</taxon>
        <taxon>Aiptasiidae</taxon>
        <taxon>Exaiptasia</taxon>
    </lineage>
</organism>
<keyword evidence="2" id="KW-1185">Reference proteome</keyword>
<dbReference type="OrthoDB" id="6008982at2759"/>
<protein>
    <submittedName>
        <fullName evidence="1">Uncharacterized protein</fullName>
    </submittedName>
</protein>
<dbReference type="Proteomes" id="UP000887567">
    <property type="component" value="Unplaced"/>
</dbReference>
<evidence type="ECO:0000313" key="2">
    <source>
        <dbReference type="Proteomes" id="UP000887567"/>
    </source>
</evidence>
<proteinExistence type="predicted"/>
<dbReference type="GeneID" id="114575247"/>
<dbReference type="RefSeq" id="XP_028515534.1">
    <property type="nucleotide sequence ID" value="XM_028659733.1"/>
</dbReference>
<sequence>MSRHGLWDSCGFIFEQEDLRRKMEKTNDDSEEKIYNYRSQLRSESCYDDGVWEKNWKNILPKAPEKPSEETGVWRLIDGASDWKDISDDLANVPRLRPRPRHWPLDNDKQCTCFVSKNKEPNKKPVTSCMRILNKTMCDKEVQTDPTDDGKFEENQCILPIENYVCVM</sequence>
<dbReference type="KEGG" id="epa:114575247"/>
<dbReference type="AlphaFoldDB" id="A0A913YKA4"/>
<evidence type="ECO:0000313" key="1">
    <source>
        <dbReference type="EnsemblMetazoa" id="XP_028515534.1"/>
    </source>
</evidence>
<reference evidence="1" key="1">
    <citation type="submission" date="2022-11" db="UniProtKB">
        <authorList>
            <consortium name="EnsemblMetazoa"/>
        </authorList>
    </citation>
    <scope>IDENTIFICATION</scope>
</reference>
<accession>A0A913YKA4</accession>
<dbReference type="EnsemblMetazoa" id="XM_028659733.1">
    <property type="protein sequence ID" value="XP_028515534.1"/>
    <property type="gene ID" value="LOC114575247"/>
</dbReference>